<dbReference type="WBParaSite" id="PSAMB.scaffold2268size24200.g17137.t1">
    <property type="protein sequence ID" value="PSAMB.scaffold2268size24200.g17137.t1"/>
    <property type="gene ID" value="PSAMB.scaffold2268size24200.g17137"/>
</dbReference>
<evidence type="ECO:0000313" key="3">
    <source>
        <dbReference type="WBParaSite" id="PSAMB.scaffold2268size24200.g17137.t1"/>
    </source>
</evidence>
<protein>
    <submittedName>
        <fullName evidence="3">Secreted protein</fullName>
    </submittedName>
</protein>
<feature type="chain" id="PRO_5037527730" evidence="1">
    <location>
        <begin position="20"/>
        <end position="95"/>
    </location>
</feature>
<evidence type="ECO:0000313" key="2">
    <source>
        <dbReference type="Proteomes" id="UP000887566"/>
    </source>
</evidence>
<feature type="signal peptide" evidence="1">
    <location>
        <begin position="1"/>
        <end position="19"/>
    </location>
</feature>
<keyword evidence="2" id="KW-1185">Reference proteome</keyword>
<name>A0A914VP58_9BILA</name>
<evidence type="ECO:0000256" key="1">
    <source>
        <dbReference type="SAM" id="SignalP"/>
    </source>
</evidence>
<reference evidence="3" key="1">
    <citation type="submission" date="2022-11" db="UniProtKB">
        <authorList>
            <consortium name="WormBaseParasite"/>
        </authorList>
    </citation>
    <scope>IDENTIFICATION</scope>
</reference>
<dbReference type="AlphaFoldDB" id="A0A914VP58"/>
<accession>A0A914VP58</accession>
<organism evidence="2 3">
    <name type="scientific">Plectus sambesii</name>
    <dbReference type="NCBI Taxonomy" id="2011161"/>
    <lineage>
        <taxon>Eukaryota</taxon>
        <taxon>Metazoa</taxon>
        <taxon>Ecdysozoa</taxon>
        <taxon>Nematoda</taxon>
        <taxon>Chromadorea</taxon>
        <taxon>Plectida</taxon>
        <taxon>Plectina</taxon>
        <taxon>Plectoidea</taxon>
        <taxon>Plectidae</taxon>
        <taxon>Plectus</taxon>
    </lineage>
</organism>
<dbReference type="Proteomes" id="UP000887566">
    <property type="component" value="Unplaced"/>
</dbReference>
<sequence>MSFLLLLELTAAKRTSAAAAPYRPAHVLRSRVRSIAARFGAISRSSVNALPMKADPTSLVDSPMSTSSSSCRSFVQSVAFTYRSMEPTTVLSWLS</sequence>
<proteinExistence type="predicted"/>
<keyword evidence="1" id="KW-0732">Signal</keyword>